<dbReference type="eggNOG" id="COG0318">
    <property type="taxonomic scope" value="Bacteria"/>
</dbReference>
<dbReference type="GO" id="GO:0031956">
    <property type="term" value="F:medium-chain fatty acid-CoA ligase activity"/>
    <property type="evidence" value="ECO:0007669"/>
    <property type="project" value="TreeGrafter"/>
</dbReference>
<evidence type="ECO:0000313" key="4">
    <source>
        <dbReference type="EMBL" id="EAW31757.1"/>
    </source>
</evidence>
<dbReference type="InterPro" id="IPR000873">
    <property type="entry name" value="AMP-dep_synth/lig_dom"/>
</dbReference>
<dbReference type="Proteomes" id="UP000004931">
    <property type="component" value="Unassembled WGS sequence"/>
</dbReference>
<dbReference type="InterPro" id="IPR020845">
    <property type="entry name" value="AMP-binding_CS"/>
</dbReference>
<comment type="similarity">
    <text evidence="1">Belongs to the ATP-dependent AMP-binding enzyme family.</text>
</comment>
<dbReference type="PANTHER" id="PTHR43201">
    <property type="entry name" value="ACYL-COA SYNTHETASE"/>
    <property type="match status" value="1"/>
</dbReference>
<dbReference type="STRING" id="247633.GP2143_04885"/>
<dbReference type="InterPro" id="IPR025110">
    <property type="entry name" value="AMP-bd_C"/>
</dbReference>
<dbReference type="NCBIfam" id="NF005702">
    <property type="entry name" value="PRK07514.1"/>
    <property type="match status" value="1"/>
</dbReference>
<dbReference type="PROSITE" id="PS00455">
    <property type="entry name" value="AMP_BINDING"/>
    <property type="match status" value="1"/>
</dbReference>
<dbReference type="InterPro" id="IPR042099">
    <property type="entry name" value="ANL_N_sf"/>
</dbReference>
<dbReference type="Pfam" id="PF00501">
    <property type="entry name" value="AMP-binding"/>
    <property type="match status" value="1"/>
</dbReference>
<dbReference type="GO" id="GO:0006631">
    <property type="term" value="P:fatty acid metabolic process"/>
    <property type="evidence" value="ECO:0007669"/>
    <property type="project" value="TreeGrafter"/>
</dbReference>
<dbReference type="Gene3D" id="3.30.300.30">
    <property type="match status" value="1"/>
</dbReference>
<dbReference type="InterPro" id="IPR045851">
    <property type="entry name" value="AMP-bd_C_sf"/>
</dbReference>
<comment type="caution">
    <text evidence="4">The sequence shown here is derived from an EMBL/GenBank/DDBJ whole genome shotgun (WGS) entry which is preliminary data.</text>
</comment>
<reference evidence="4 5" key="1">
    <citation type="journal article" date="2010" name="J. Bacteriol.">
        <title>Genome sequence of the oligotrophic marine Gammaproteobacterium HTCC2143, isolated from the Oregon Coast.</title>
        <authorList>
            <person name="Oh H.M."/>
            <person name="Kang I."/>
            <person name="Ferriera S."/>
            <person name="Giovannoni S.J."/>
            <person name="Cho J.C."/>
        </authorList>
    </citation>
    <scope>NUCLEOTIDE SEQUENCE [LARGE SCALE GENOMIC DNA]</scope>
    <source>
        <strain evidence="4 5">HTCC2143</strain>
    </source>
</reference>
<evidence type="ECO:0000313" key="5">
    <source>
        <dbReference type="Proteomes" id="UP000004931"/>
    </source>
</evidence>
<feature type="domain" description="AMP-dependent synthetase/ligase" evidence="2">
    <location>
        <begin position="2"/>
        <end position="335"/>
    </location>
</feature>
<dbReference type="Pfam" id="PF13193">
    <property type="entry name" value="AMP-binding_C"/>
    <property type="match status" value="1"/>
</dbReference>
<dbReference type="SUPFAM" id="SSF56801">
    <property type="entry name" value="Acetyl-CoA synthetase-like"/>
    <property type="match status" value="1"/>
</dbReference>
<dbReference type="PANTHER" id="PTHR43201:SF8">
    <property type="entry name" value="ACYL-COA SYNTHETASE FAMILY MEMBER 3"/>
    <property type="match status" value="1"/>
</dbReference>
<organism evidence="4 5">
    <name type="scientific">marine gamma proteobacterium HTCC2143</name>
    <dbReference type="NCBI Taxonomy" id="247633"/>
    <lineage>
        <taxon>Bacteria</taxon>
        <taxon>Pseudomonadati</taxon>
        <taxon>Pseudomonadota</taxon>
        <taxon>Gammaproteobacteria</taxon>
        <taxon>Cellvibrionales</taxon>
        <taxon>Spongiibacteraceae</taxon>
        <taxon>BD1-7 clade</taxon>
    </lineage>
</organism>
<keyword evidence="5" id="KW-1185">Reference proteome</keyword>
<evidence type="ECO:0000256" key="1">
    <source>
        <dbReference type="ARBA" id="ARBA00006432"/>
    </source>
</evidence>
<gene>
    <name evidence="4" type="ORF">GP2143_04885</name>
</gene>
<dbReference type="Gene3D" id="3.40.50.12780">
    <property type="entry name" value="N-terminal domain of ligase-like"/>
    <property type="match status" value="1"/>
</dbReference>
<accession>A0YB27</accession>
<feature type="domain" description="AMP-binding enzyme C-terminal" evidence="3">
    <location>
        <begin position="386"/>
        <end position="463"/>
    </location>
</feature>
<name>A0YB27_9GAMM</name>
<dbReference type="AlphaFoldDB" id="A0YB27"/>
<protein>
    <submittedName>
        <fullName evidence="4">Malonyl-CoA synthase</fullName>
    </submittedName>
</protein>
<evidence type="ECO:0000259" key="3">
    <source>
        <dbReference type="Pfam" id="PF13193"/>
    </source>
</evidence>
<sequence length="476" mass="51443">MKYSYAEMIQMSGRLANHLSNSGLKQGDRVAAQVKKSPEALMVYFACVRAGLIYIPLNTGYQLSELKYFFGDARPSLIIGDPSSAEVLAQLASEVKAQFETLSADGQGSLLEGANSSSPDYESVLCGDNDLAAILYTSGTTGRPKGAMLSHKNLSSNAQVLKQSWGWSEDDVLLHALPLFHVHGLFVACHCVMAAGASMILLPTFNPKEVMKNLPLATVMMGVPTFYTRLLDDETFTASHCHTMRLFISGSAPLLEQTHKQFEQRTGHKILERYGMSETSMQTSNPLEGDRRAGTVGLPLPGIDVRIVDQNNVAVVTGGIGSIQVKGPNVFQGYWEMPKKTAEEFTADGYFITGDQAKVSADGYISIVGRAKDMVISGGYNVYPKEVELVIDSIRGVAESAVFGVADRDFGEAVVAAIVIDGDSGQTLDKAAIIHAASEQLASYKLPKRVYLVPELPRNTMGKVQKNVLREQFAGG</sequence>
<evidence type="ECO:0000259" key="2">
    <source>
        <dbReference type="Pfam" id="PF00501"/>
    </source>
</evidence>
<dbReference type="EMBL" id="AAVT01000002">
    <property type="protein sequence ID" value="EAW31757.1"/>
    <property type="molecule type" value="Genomic_DNA"/>
</dbReference>
<dbReference type="CDD" id="cd05941">
    <property type="entry name" value="MCS"/>
    <property type="match status" value="1"/>
</dbReference>
<proteinExistence type="inferred from homology"/>